<accession>A0A1F6CBN2</accession>
<proteinExistence type="predicted"/>
<dbReference type="EMBL" id="MFKF01000319">
    <property type="protein sequence ID" value="OGG46401.1"/>
    <property type="molecule type" value="Genomic_DNA"/>
</dbReference>
<keyword evidence="1" id="KW-0732">Signal</keyword>
<evidence type="ECO:0000313" key="2">
    <source>
        <dbReference type="EMBL" id="OGG46401.1"/>
    </source>
</evidence>
<evidence type="ECO:0000256" key="1">
    <source>
        <dbReference type="SAM" id="SignalP"/>
    </source>
</evidence>
<protein>
    <recommendedName>
        <fullName evidence="4">Outer membrane lipoprotein-sorting protein</fullName>
    </recommendedName>
</protein>
<feature type="signal peptide" evidence="1">
    <location>
        <begin position="1"/>
        <end position="34"/>
    </location>
</feature>
<organism evidence="2 3">
    <name type="scientific">Handelsmanbacteria sp. (strain RIFCSPLOWO2_12_FULL_64_10)</name>
    <dbReference type="NCBI Taxonomy" id="1817868"/>
    <lineage>
        <taxon>Bacteria</taxon>
        <taxon>Candidatus Handelsmaniibacteriota</taxon>
    </lineage>
</organism>
<dbReference type="Proteomes" id="UP000178606">
    <property type="component" value="Unassembled WGS sequence"/>
</dbReference>
<reference evidence="2 3" key="1">
    <citation type="journal article" date="2016" name="Nat. Commun.">
        <title>Thousands of microbial genomes shed light on interconnected biogeochemical processes in an aquifer system.</title>
        <authorList>
            <person name="Anantharaman K."/>
            <person name="Brown C.T."/>
            <person name="Hug L.A."/>
            <person name="Sharon I."/>
            <person name="Castelle C.J."/>
            <person name="Probst A.J."/>
            <person name="Thomas B.C."/>
            <person name="Singh A."/>
            <person name="Wilkins M.J."/>
            <person name="Karaoz U."/>
            <person name="Brodie E.L."/>
            <person name="Williams K.H."/>
            <person name="Hubbard S.S."/>
            <person name="Banfield J.F."/>
        </authorList>
    </citation>
    <scope>NUCLEOTIDE SEQUENCE [LARGE SCALE GENOMIC DNA]</scope>
    <source>
        <strain evidence="3">RIFCSPLOWO2_12_FULL_64_10</strain>
    </source>
</reference>
<evidence type="ECO:0008006" key="4">
    <source>
        <dbReference type="Google" id="ProtNLM"/>
    </source>
</evidence>
<name>A0A1F6CBN2_HANXR</name>
<sequence>MRIRGPTIDAIRRTSRRALLSGLLLCLICGWALAQGDQDIDKIVAAANQYQERARKLVQNLKVVQLVVQESSKEERKEQAVVVYRPPSDFDREVQWSNIGHPINKFPLKHLLGFPLLKTDYQVSLVGIETVRGHAAYKLQLKPMPGDQRRIVGFLWVSTSDYGPVKVEGDMTNPPFPIKSLKMAWDYEPGPSGLWVLKRDSTDAVAKIVFKTIKGQSVATYDHYEMNVELADGGKLP</sequence>
<evidence type="ECO:0000313" key="3">
    <source>
        <dbReference type="Proteomes" id="UP000178606"/>
    </source>
</evidence>
<gene>
    <name evidence="2" type="ORF">A3F84_19565</name>
</gene>
<comment type="caution">
    <text evidence="2">The sequence shown here is derived from an EMBL/GenBank/DDBJ whole genome shotgun (WGS) entry which is preliminary data.</text>
</comment>
<dbReference type="AlphaFoldDB" id="A0A1F6CBN2"/>
<feature type="chain" id="PRO_5009523332" description="Outer membrane lipoprotein-sorting protein" evidence="1">
    <location>
        <begin position="35"/>
        <end position="237"/>
    </location>
</feature>